<name>A0A127PUB5_9BURK</name>
<organism evidence="1 2">
    <name type="scientific">Collimonas arenae</name>
    <dbReference type="NCBI Taxonomy" id="279058"/>
    <lineage>
        <taxon>Bacteria</taxon>
        <taxon>Pseudomonadati</taxon>
        <taxon>Pseudomonadota</taxon>
        <taxon>Betaproteobacteria</taxon>
        <taxon>Burkholderiales</taxon>
        <taxon>Oxalobacteraceae</taxon>
        <taxon>Collimonas</taxon>
    </lineage>
</organism>
<evidence type="ECO:0000313" key="1">
    <source>
        <dbReference type="EMBL" id="AMP11207.1"/>
    </source>
</evidence>
<reference evidence="1 2" key="1">
    <citation type="submission" date="2015-11" db="EMBL/GenBank/DDBJ databases">
        <title>Exploring the genomic traits of fungus-feeding bacterial genus Collimonas.</title>
        <authorList>
            <person name="Song C."/>
            <person name="Schmidt R."/>
            <person name="de Jager V."/>
            <person name="Krzyzanowska D."/>
            <person name="Jongedijk E."/>
            <person name="Cankar K."/>
            <person name="Beekwilder J."/>
            <person name="van Veen A."/>
            <person name="de Boer W."/>
            <person name="van Veen J.A."/>
            <person name="Garbeva P."/>
        </authorList>
    </citation>
    <scope>NUCLEOTIDE SEQUENCE [LARGE SCALE GENOMIC DNA]</scope>
    <source>
        <strain evidence="1 2">Ter282</strain>
    </source>
</reference>
<gene>
    <name evidence="1" type="ORF">CAter282_3521</name>
</gene>
<keyword evidence="2" id="KW-1185">Reference proteome</keyword>
<accession>A0A127PUB5</accession>
<dbReference type="Proteomes" id="UP000071778">
    <property type="component" value="Chromosome"/>
</dbReference>
<sequence>MPAILSIARRRVSRLTADMDMSACTKTPPLYGPQRFAAIAACSE</sequence>
<dbReference type="EMBL" id="CP013235">
    <property type="protein sequence ID" value="AMP11207.1"/>
    <property type="molecule type" value="Genomic_DNA"/>
</dbReference>
<dbReference type="AlphaFoldDB" id="A0A127PUB5"/>
<proteinExistence type="predicted"/>
<evidence type="ECO:0000313" key="2">
    <source>
        <dbReference type="Proteomes" id="UP000071778"/>
    </source>
</evidence>
<protein>
    <submittedName>
        <fullName evidence="1">Uncharacterized protein</fullName>
    </submittedName>
</protein>